<dbReference type="EMBL" id="FPAG01000008">
    <property type="protein sequence ID" value="SFT07031.1"/>
    <property type="molecule type" value="Genomic_DNA"/>
</dbReference>
<proteinExistence type="predicted"/>
<gene>
    <name evidence="2" type="ORF">SAMN04487906_2757</name>
</gene>
<accession>A0A1I6V008</accession>
<evidence type="ECO:0000313" key="3">
    <source>
        <dbReference type="Proteomes" id="UP000183209"/>
    </source>
</evidence>
<name>A0A1I6V008_9FLAO</name>
<dbReference type="GO" id="GO:0008757">
    <property type="term" value="F:S-adenosylmethionine-dependent methyltransferase activity"/>
    <property type="evidence" value="ECO:0007669"/>
    <property type="project" value="InterPro"/>
</dbReference>
<keyword evidence="2" id="KW-0489">Methyltransferase</keyword>
<dbReference type="OrthoDB" id="9770553at2"/>
<dbReference type="InterPro" id="IPR029063">
    <property type="entry name" value="SAM-dependent_MTases_sf"/>
</dbReference>
<evidence type="ECO:0000313" key="2">
    <source>
        <dbReference type="EMBL" id="SFT07031.1"/>
    </source>
</evidence>
<dbReference type="CDD" id="cd02440">
    <property type="entry name" value="AdoMet_MTases"/>
    <property type="match status" value="1"/>
</dbReference>
<dbReference type="InterPro" id="IPR013216">
    <property type="entry name" value="Methyltransf_11"/>
</dbReference>
<dbReference type="InterPro" id="IPR052356">
    <property type="entry name" value="Thiol_S-MT"/>
</dbReference>
<dbReference type="AlphaFoldDB" id="A0A1I6V008"/>
<evidence type="ECO:0000259" key="1">
    <source>
        <dbReference type="Pfam" id="PF08241"/>
    </source>
</evidence>
<organism evidence="2 3">
    <name type="scientific">Zhouia amylolytica</name>
    <dbReference type="NCBI Taxonomy" id="376730"/>
    <lineage>
        <taxon>Bacteria</taxon>
        <taxon>Pseudomonadati</taxon>
        <taxon>Bacteroidota</taxon>
        <taxon>Flavobacteriia</taxon>
        <taxon>Flavobacteriales</taxon>
        <taxon>Flavobacteriaceae</taxon>
        <taxon>Zhouia</taxon>
    </lineage>
</organism>
<dbReference type="PANTHER" id="PTHR45036:SF1">
    <property type="entry name" value="METHYLTRANSFERASE LIKE 7A"/>
    <property type="match status" value="1"/>
</dbReference>
<dbReference type="Pfam" id="PF08241">
    <property type="entry name" value="Methyltransf_11"/>
    <property type="match status" value="1"/>
</dbReference>
<dbReference type="Gene3D" id="3.40.50.150">
    <property type="entry name" value="Vaccinia Virus protein VP39"/>
    <property type="match status" value="1"/>
</dbReference>
<protein>
    <submittedName>
        <fullName evidence="2">Methyltransferase domain-containing protein</fullName>
    </submittedName>
</protein>
<dbReference type="PANTHER" id="PTHR45036">
    <property type="entry name" value="METHYLTRANSFERASE LIKE 7B"/>
    <property type="match status" value="1"/>
</dbReference>
<dbReference type="GO" id="GO:0032259">
    <property type="term" value="P:methylation"/>
    <property type="evidence" value="ECO:0007669"/>
    <property type="project" value="UniProtKB-KW"/>
</dbReference>
<dbReference type="Proteomes" id="UP000183209">
    <property type="component" value="Unassembled WGS sequence"/>
</dbReference>
<feature type="domain" description="Methyltransferase type 11" evidence="1">
    <location>
        <begin position="38"/>
        <end position="134"/>
    </location>
</feature>
<reference evidence="2 3" key="1">
    <citation type="submission" date="2016-10" db="EMBL/GenBank/DDBJ databases">
        <authorList>
            <person name="de Groot N.N."/>
        </authorList>
    </citation>
    <scope>NUCLEOTIDE SEQUENCE [LARGE SCALE GENOMIC DNA]</scope>
    <source>
        <strain evidence="2 3">CGMCC 1.6114</strain>
    </source>
</reference>
<dbReference type="RefSeq" id="WP_074979553.1">
    <property type="nucleotide sequence ID" value="NZ_FPAG01000008.1"/>
</dbReference>
<dbReference type="SUPFAM" id="SSF53335">
    <property type="entry name" value="S-adenosyl-L-methionine-dependent methyltransferases"/>
    <property type="match status" value="1"/>
</dbReference>
<sequence length="205" mass="23685">MNLYNKYLLPKLIDWTCKQKPNRLQRQKIVPLAHGNVLEIGVGSGLNLPFYDNEKVKHLIAIDPSLEVWKQNNNDPKILGLQFEFLRAYADNLPIENNAIDTVVTTYTMCSIKNLEQTFIELRRVLKPSGKLLFCEHGKAPDKNIQKWQNRINPLWRRLGGGCNLNRDIPDIINKNGFIIPDLHTMYIPGWKPASFNFWGTAYPK</sequence>
<keyword evidence="2" id="KW-0808">Transferase</keyword>